<dbReference type="AlphaFoldDB" id="A0A375JD41"/>
<gene>
    <name evidence="2" type="ORF">CBM2634_U70010</name>
</gene>
<dbReference type="EMBL" id="OVTA01000136">
    <property type="protein sequence ID" value="SPS03048.1"/>
    <property type="molecule type" value="Genomic_DNA"/>
</dbReference>
<evidence type="ECO:0000313" key="2">
    <source>
        <dbReference type="EMBL" id="SPS03048.1"/>
    </source>
</evidence>
<proteinExistence type="predicted"/>
<evidence type="ECO:0000256" key="1">
    <source>
        <dbReference type="SAM" id="MobiDB-lite"/>
    </source>
</evidence>
<feature type="region of interest" description="Disordered" evidence="1">
    <location>
        <begin position="41"/>
        <end position="68"/>
    </location>
</feature>
<protein>
    <submittedName>
        <fullName evidence="2">Uncharacterized protein</fullName>
    </submittedName>
</protein>
<organism evidence="2 3">
    <name type="scientific">Cupriavidus taiwanensis</name>
    <dbReference type="NCBI Taxonomy" id="164546"/>
    <lineage>
        <taxon>Bacteria</taxon>
        <taxon>Pseudomonadati</taxon>
        <taxon>Pseudomonadota</taxon>
        <taxon>Betaproteobacteria</taxon>
        <taxon>Burkholderiales</taxon>
        <taxon>Burkholderiaceae</taxon>
        <taxon>Cupriavidus</taxon>
    </lineage>
</organism>
<feature type="compositionally biased region" description="Gly residues" evidence="1">
    <location>
        <begin position="50"/>
        <end position="66"/>
    </location>
</feature>
<evidence type="ECO:0000313" key="3">
    <source>
        <dbReference type="Proteomes" id="UP000256805"/>
    </source>
</evidence>
<sequence length="128" mass="14263">MRQRRQRLAELQHGPQQQPLDLAAVGAHGRRAVGIAREPGRDRGQVVGRGDAGGRSGGAVAAGGAGERGRQLQALQRGGQRGRQAFHRFDREQFHKWVSTEAHALRQYRRFLDISVLMSKDLRVEFAF</sequence>
<name>A0A375JD41_9BURK</name>
<dbReference type="Proteomes" id="UP000256805">
    <property type="component" value="Unassembled WGS sequence"/>
</dbReference>
<reference evidence="2 3" key="1">
    <citation type="submission" date="2018-01" db="EMBL/GenBank/DDBJ databases">
        <authorList>
            <person name="Gaut B.S."/>
            <person name="Morton B.R."/>
            <person name="Clegg M.T."/>
            <person name="Duvall M.R."/>
        </authorList>
    </citation>
    <scope>NUCLEOTIDE SEQUENCE [LARGE SCALE GENOMIC DNA]</scope>
    <source>
        <strain evidence="2">Cupriavidus taiwanensis cmp 52</strain>
    </source>
</reference>
<accession>A0A375JD41</accession>